<accession>A0ABD2JMK4</accession>
<feature type="region of interest" description="Disordered" evidence="1">
    <location>
        <begin position="214"/>
        <end position="267"/>
    </location>
</feature>
<feature type="chain" id="PRO_5044839090" evidence="2">
    <location>
        <begin position="24"/>
        <end position="344"/>
    </location>
</feature>
<keyword evidence="4" id="KW-1185">Reference proteome</keyword>
<name>A0ABD2JMK4_9BILA</name>
<comment type="caution">
    <text evidence="3">The sequence shown here is derived from an EMBL/GenBank/DDBJ whole genome shotgun (WGS) entry which is preliminary data.</text>
</comment>
<sequence length="344" mass="38058">MNFFELFFFPSIALIFAPSFGTGLKCKLGKEDYVGKKTFVGDCPNPKDEYCLAFVCNQVGIVQFILWGCSETPEKDVCERDAKALTERVLKKTKIECQCQFGEKGKELDNEQFVLPPPPPIVPEVSPEALAKRLFCKQGFISDEGYGTHQISFCEEADEYCYAISCFMKDQFIDVWGCTANTDCSAFGTGCQCHFGERNVKQSNLNLMVPTFLRGESETGPAPPASTTSTTTTASSTTSSSTTSSTTTTTKAVPLTDNAGNKVTNGMTDSSSRATVNIYFEELPIPSGNGSRGNAGIFWPLLFALDHRFVVFEQQMIDMYSSTEHLSTIRRALFNWPERCQHVQ</sequence>
<protein>
    <submittedName>
        <fullName evidence="3">Uncharacterized protein</fullName>
    </submittedName>
</protein>
<organism evidence="3 4">
    <name type="scientific">Heterodera trifolii</name>
    <dbReference type="NCBI Taxonomy" id="157864"/>
    <lineage>
        <taxon>Eukaryota</taxon>
        <taxon>Metazoa</taxon>
        <taxon>Ecdysozoa</taxon>
        <taxon>Nematoda</taxon>
        <taxon>Chromadorea</taxon>
        <taxon>Rhabditida</taxon>
        <taxon>Tylenchina</taxon>
        <taxon>Tylenchomorpha</taxon>
        <taxon>Tylenchoidea</taxon>
        <taxon>Heteroderidae</taxon>
        <taxon>Heteroderinae</taxon>
        <taxon>Heterodera</taxon>
    </lineage>
</organism>
<proteinExistence type="predicted"/>
<evidence type="ECO:0000313" key="3">
    <source>
        <dbReference type="EMBL" id="KAL3091859.1"/>
    </source>
</evidence>
<gene>
    <name evidence="3" type="ORF">niasHT_027479</name>
</gene>
<evidence type="ECO:0000256" key="2">
    <source>
        <dbReference type="SAM" id="SignalP"/>
    </source>
</evidence>
<keyword evidence="2" id="KW-0732">Signal</keyword>
<feature type="signal peptide" evidence="2">
    <location>
        <begin position="1"/>
        <end position="23"/>
    </location>
</feature>
<dbReference type="Proteomes" id="UP001620626">
    <property type="component" value="Unassembled WGS sequence"/>
</dbReference>
<feature type="compositionally biased region" description="Low complexity" evidence="1">
    <location>
        <begin position="225"/>
        <end position="250"/>
    </location>
</feature>
<feature type="compositionally biased region" description="Polar residues" evidence="1">
    <location>
        <begin position="258"/>
        <end position="267"/>
    </location>
</feature>
<dbReference type="AlphaFoldDB" id="A0ABD2JMK4"/>
<reference evidence="3 4" key="1">
    <citation type="submission" date="2024-10" db="EMBL/GenBank/DDBJ databases">
        <authorList>
            <person name="Kim D."/>
        </authorList>
    </citation>
    <scope>NUCLEOTIDE SEQUENCE [LARGE SCALE GENOMIC DNA]</scope>
    <source>
        <strain evidence="3">BH-2024</strain>
    </source>
</reference>
<evidence type="ECO:0000313" key="4">
    <source>
        <dbReference type="Proteomes" id="UP001620626"/>
    </source>
</evidence>
<dbReference type="EMBL" id="JBICBT010000940">
    <property type="protein sequence ID" value="KAL3091859.1"/>
    <property type="molecule type" value="Genomic_DNA"/>
</dbReference>
<evidence type="ECO:0000256" key="1">
    <source>
        <dbReference type="SAM" id="MobiDB-lite"/>
    </source>
</evidence>